<reference evidence="1 2" key="1">
    <citation type="journal article" date="2020" name="Nat. Commun.">
        <title>Genome of Tripterygium wilfordii and identification of cytochrome P450 involved in triptolide biosynthesis.</title>
        <authorList>
            <person name="Tu L."/>
            <person name="Su P."/>
            <person name="Zhang Z."/>
            <person name="Gao L."/>
            <person name="Wang J."/>
            <person name="Hu T."/>
            <person name="Zhou J."/>
            <person name="Zhang Y."/>
            <person name="Zhao Y."/>
            <person name="Liu Y."/>
            <person name="Song Y."/>
            <person name="Tong Y."/>
            <person name="Lu Y."/>
            <person name="Yang J."/>
            <person name="Xu C."/>
            <person name="Jia M."/>
            <person name="Peters R.J."/>
            <person name="Huang L."/>
            <person name="Gao W."/>
        </authorList>
    </citation>
    <scope>NUCLEOTIDE SEQUENCE [LARGE SCALE GENOMIC DNA]</scope>
    <source>
        <strain evidence="2">cv. XIE 37</strain>
        <tissue evidence="1">Leaf</tissue>
    </source>
</reference>
<sequence>MPEFQDSAFEVLVGRGSRKSSRLVSEEFLDNYVPQGAIHPHTMRELLQSVRVTEELQCDEWIEEPTPLVTRFEYANVFHTVTDWYSAYVSSRVNGLPNRPRVVFVDGHCQAPLEETWEALFSGLRYAKNFSGSVCFRHAILLPLGYQTALFKGLSEEINC</sequence>
<dbReference type="EMBL" id="JAAARO010000021">
    <property type="protein sequence ID" value="KAF5727922.1"/>
    <property type="molecule type" value="Genomic_DNA"/>
</dbReference>
<dbReference type="Proteomes" id="UP000593562">
    <property type="component" value="Unassembled WGS sequence"/>
</dbReference>
<comment type="caution">
    <text evidence="1">The sequence shown here is derived from an EMBL/GenBank/DDBJ whole genome shotgun (WGS) entry which is preliminary data.</text>
</comment>
<gene>
    <name evidence="1" type="ORF">HS088_TW21G00062</name>
</gene>
<name>A0A7J7C1D4_TRIWF</name>
<keyword evidence="2" id="KW-1185">Reference proteome</keyword>
<dbReference type="GO" id="GO:0016757">
    <property type="term" value="F:glycosyltransferase activity"/>
    <property type="evidence" value="ECO:0007669"/>
    <property type="project" value="InterPro"/>
</dbReference>
<dbReference type="AlphaFoldDB" id="A0A7J7C1D4"/>
<evidence type="ECO:0000313" key="1">
    <source>
        <dbReference type="EMBL" id="KAF5727922.1"/>
    </source>
</evidence>
<dbReference type="PANTHER" id="PTHR48437">
    <property type="entry name" value="INITIATOR BINDING DOMAIN-CONTAINING PROTEIN"/>
    <property type="match status" value="1"/>
</dbReference>
<proteinExistence type="predicted"/>
<organism evidence="1 2">
    <name type="scientific">Tripterygium wilfordii</name>
    <name type="common">Thunder God vine</name>
    <dbReference type="NCBI Taxonomy" id="458696"/>
    <lineage>
        <taxon>Eukaryota</taxon>
        <taxon>Viridiplantae</taxon>
        <taxon>Streptophyta</taxon>
        <taxon>Embryophyta</taxon>
        <taxon>Tracheophyta</taxon>
        <taxon>Spermatophyta</taxon>
        <taxon>Magnoliopsida</taxon>
        <taxon>eudicotyledons</taxon>
        <taxon>Gunneridae</taxon>
        <taxon>Pentapetalae</taxon>
        <taxon>rosids</taxon>
        <taxon>fabids</taxon>
        <taxon>Celastrales</taxon>
        <taxon>Celastraceae</taxon>
        <taxon>Tripterygium</taxon>
    </lineage>
</organism>
<dbReference type="InParanoid" id="A0A7J7C1D4"/>
<keyword evidence="1" id="KW-0808">Transferase</keyword>
<protein>
    <submittedName>
        <fullName evidence="1">Beta-(1 2)-xylosyltransferase</fullName>
    </submittedName>
</protein>
<accession>A0A7J7C1D4</accession>
<evidence type="ECO:0000313" key="2">
    <source>
        <dbReference type="Proteomes" id="UP000593562"/>
    </source>
</evidence>
<dbReference type="PANTHER" id="PTHR48437:SF1">
    <property type="entry name" value="INITIATOR BINDING DOMAIN-CONTAINING PROTEIN"/>
    <property type="match status" value="1"/>
</dbReference>
<dbReference type="InterPro" id="IPR007657">
    <property type="entry name" value="Glycosyltransferase_61"/>
</dbReference>